<proteinExistence type="predicted"/>
<organism evidence="1 2">
    <name type="scientific">Mesorhabditis belari</name>
    <dbReference type="NCBI Taxonomy" id="2138241"/>
    <lineage>
        <taxon>Eukaryota</taxon>
        <taxon>Metazoa</taxon>
        <taxon>Ecdysozoa</taxon>
        <taxon>Nematoda</taxon>
        <taxon>Chromadorea</taxon>
        <taxon>Rhabditida</taxon>
        <taxon>Rhabditina</taxon>
        <taxon>Rhabditomorpha</taxon>
        <taxon>Rhabditoidea</taxon>
        <taxon>Rhabditidae</taxon>
        <taxon>Mesorhabditinae</taxon>
        <taxon>Mesorhabditis</taxon>
    </lineage>
</organism>
<dbReference type="Proteomes" id="UP000887575">
    <property type="component" value="Unassembled WGS sequence"/>
</dbReference>
<keyword evidence="1" id="KW-1185">Reference proteome</keyword>
<reference evidence="2" key="1">
    <citation type="submission" date="2024-02" db="UniProtKB">
        <authorList>
            <consortium name="WormBaseParasite"/>
        </authorList>
    </citation>
    <scope>IDENTIFICATION</scope>
</reference>
<accession>A0AAF3ERB4</accession>
<protein>
    <submittedName>
        <fullName evidence="2">Uncharacterized protein</fullName>
    </submittedName>
</protein>
<dbReference type="WBParaSite" id="MBELARI_LOCUS16637">
    <property type="protein sequence ID" value="MBELARI_LOCUS16637"/>
    <property type="gene ID" value="MBELARI_LOCUS16637"/>
</dbReference>
<dbReference type="AlphaFoldDB" id="A0AAF3ERB4"/>
<sequence>MDLQFSSKKFLKSIREKPRSFQRSTYTVMGSPQRIVYSSNTTSSHSQQLNEFPGVKFRKNTSPLDANDERKQLIFGTIRGLKRFKRHSDLSEIFGRKQQRTDIVSLCSPNLPKEYSIDPRPDDEASFNESQLVAPEIVQEVPKCKQSIRRLEGLEDLQQDSKLEVGNPLRDRHLSPYARTSSTMTTRSMYDDASFRARRRPFCQVSDIIRTHRILFLNRIQPKIR</sequence>
<name>A0AAF3ERB4_9BILA</name>
<evidence type="ECO:0000313" key="2">
    <source>
        <dbReference type="WBParaSite" id="MBELARI_LOCUS16637"/>
    </source>
</evidence>
<evidence type="ECO:0000313" key="1">
    <source>
        <dbReference type="Proteomes" id="UP000887575"/>
    </source>
</evidence>